<dbReference type="Pfam" id="PF16256">
    <property type="entry name" value="DUF4911"/>
    <property type="match status" value="1"/>
</dbReference>
<proteinExistence type="predicted"/>
<comment type="caution">
    <text evidence="1">The sequence shown here is derived from an EMBL/GenBank/DDBJ whole genome shotgun (WGS) entry which is preliminary data.</text>
</comment>
<organism evidence="1">
    <name type="scientific">hydrocarbon metagenome</name>
    <dbReference type="NCBI Taxonomy" id="938273"/>
    <lineage>
        <taxon>unclassified sequences</taxon>
        <taxon>metagenomes</taxon>
        <taxon>ecological metagenomes</taxon>
    </lineage>
</organism>
<evidence type="ECO:0008006" key="2">
    <source>
        <dbReference type="Google" id="ProtNLM"/>
    </source>
</evidence>
<protein>
    <recommendedName>
        <fullName evidence="2">DUF4911 domain-containing protein</fullName>
    </recommendedName>
</protein>
<reference evidence="1" key="1">
    <citation type="journal article" date="2015" name="Proc. Natl. Acad. Sci. U.S.A.">
        <title>Networks of energetic and metabolic interactions define dynamics in microbial communities.</title>
        <authorList>
            <person name="Embree M."/>
            <person name="Liu J.K."/>
            <person name="Al-Bassam M.M."/>
            <person name="Zengler K."/>
        </authorList>
    </citation>
    <scope>NUCLEOTIDE SEQUENCE</scope>
</reference>
<name>A0A0W8E229_9ZZZZ</name>
<accession>A0A0W8E229</accession>
<evidence type="ECO:0000313" key="1">
    <source>
        <dbReference type="EMBL" id="KUG02661.1"/>
    </source>
</evidence>
<gene>
    <name evidence="1" type="ORF">ASZ90_020029</name>
</gene>
<dbReference type="AlphaFoldDB" id="A0A0W8E229"/>
<sequence length="71" mass="7884">MPKISNDIYAQVAVKDIDMLTKIIEAYEHLGIVSTVSQREGTVIIRGTTDTVPELIQILDTLPFPVEITDN</sequence>
<dbReference type="EMBL" id="LNQE01001916">
    <property type="protein sequence ID" value="KUG02661.1"/>
    <property type="molecule type" value="Genomic_DNA"/>
</dbReference>
<dbReference type="InterPro" id="IPR032587">
    <property type="entry name" value="DUF4911"/>
</dbReference>